<keyword evidence="2" id="KW-1185">Reference proteome</keyword>
<dbReference type="RefSeq" id="WP_238221946.1">
    <property type="nucleotide sequence ID" value="NZ_BAAADH010000020.1"/>
</dbReference>
<accession>A0ABQ4U7E5</accession>
<gene>
    <name evidence="1" type="ORF">LNAOJCKE_0372</name>
</gene>
<evidence type="ECO:0000313" key="2">
    <source>
        <dbReference type="Proteomes" id="UP001055039"/>
    </source>
</evidence>
<comment type="caution">
    <text evidence="1">The sequence shown here is derived from an EMBL/GenBank/DDBJ whole genome shotgun (WGS) entry which is preliminary data.</text>
</comment>
<reference evidence="1" key="1">
    <citation type="journal article" date="2021" name="Front. Microbiol.">
        <title>Comprehensive Comparative Genomics and Phenotyping of Methylobacterium Species.</title>
        <authorList>
            <person name="Alessa O."/>
            <person name="Ogura Y."/>
            <person name="Fujitani Y."/>
            <person name="Takami H."/>
            <person name="Hayashi T."/>
            <person name="Sahin N."/>
            <person name="Tani A."/>
        </authorList>
    </citation>
    <scope>NUCLEOTIDE SEQUENCE</scope>
    <source>
        <strain evidence="1">NBRC 15686</strain>
    </source>
</reference>
<protein>
    <submittedName>
        <fullName evidence="1">Uncharacterized protein</fullName>
    </submittedName>
</protein>
<name>A0ABQ4U7E5_9HYPH</name>
<proteinExistence type="predicted"/>
<evidence type="ECO:0000313" key="1">
    <source>
        <dbReference type="EMBL" id="GJE63178.1"/>
    </source>
</evidence>
<organism evidence="1 2">
    <name type="scientific">Methylorubrum aminovorans</name>
    <dbReference type="NCBI Taxonomy" id="269069"/>
    <lineage>
        <taxon>Bacteria</taxon>
        <taxon>Pseudomonadati</taxon>
        <taxon>Pseudomonadota</taxon>
        <taxon>Alphaproteobacteria</taxon>
        <taxon>Hyphomicrobiales</taxon>
        <taxon>Methylobacteriaceae</taxon>
        <taxon>Methylorubrum</taxon>
    </lineage>
</organism>
<dbReference type="Proteomes" id="UP001055039">
    <property type="component" value="Unassembled WGS sequence"/>
</dbReference>
<reference evidence="1" key="2">
    <citation type="submission" date="2021-08" db="EMBL/GenBank/DDBJ databases">
        <authorList>
            <person name="Tani A."/>
            <person name="Ola A."/>
            <person name="Ogura Y."/>
            <person name="Katsura K."/>
            <person name="Hayashi T."/>
        </authorList>
    </citation>
    <scope>NUCLEOTIDE SEQUENCE</scope>
    <source>
        <strain evidence="1">NBRC 15686</strain>
    </source>
</reference>
<sequence length="107" mass="12132">MAGKTHELLWMPANPDPRPHTTDSYELICAFGRPHAPPLWRGAREGSETMLGSRSGMREVVPFRREPGSIWAWLIENGMSPVYSGPGRLWLCMLDETEAAAFKLRFF</sequence>
<dbReference type="EMBL" id="BPRC01000001">
    <property type="protein sequence ID" value="GJE63178.1"/>
    <property type="molecule type" value="Genomic_DNA"/>
</dbReference>